<dbReference type="Proteomes" id="UP000051672">
    <property type="component" value="Unassembled WGS sequence"/>
</dbReference>
<dbReference type="EMBL" id="AYZQ01000002">
    <property type="protein sequence ID" value="KRM71895.1"/>
    <property type="molecule type" value="Genomic_DNA"/>
</dbReference>
<evidence type="ECO:0000256" key="1">
    <source>
        <dbReference type="ARBA" id="ARBA00004196"/>
    </source>
</evidence>
<dbReference type="PANTHER" id="PTHR42953">
    <property type="entry name" value="HIGH-AFFINITY ZINC UPTAKE SYSTEM PROTEIN ZNUA-RELATED"/>
    <property type="match status" value="1"/>
</dbReference>
<dbReference type="Pfam" id="PF01297">
    <property type="entry name" value="ZnuA"/>
    <property type="match status" value="1"/>
</dbReference>
<dbReference type="GO" id="GO:0030001">
    <property type="term" value="P:metal ion transport"/>
    <property type="evidence" value="ECO:0007669"/>
    <property type="project" value="InterPro"/>
</dbReference>
<evidence type="ECO:0000256" key="3">
    <source>
        <dbReference type="ARBA" id="ARBA00022723"/>
    </source>
</evidence>
<keyword evidence="2" id="KW-0813">Transport</keyword>
<feature type="signal peptide" evidence="5">
    <location>
        <begin position="1"/>
        <end position="20"/>
    </location>
</feature>
<dbReference type="PATRIC" id="fig|1423727.3.peg.878"/>
<dbReference type="Gene3D" id="3.40.50.1980">
    <property type="entry name" value="Nitrogenase molybdenum iron protein domain"/>
    <property type="match status" value="2"/>
</dbReference>
<reference evidence="6 7" key="1">
    <citation type="journal article" date="2015" name="Genome Announc.">
        <title>Expanding the biotechnology potential of lactobacilli through comparative genomics of 213 strains and associated genera.</title>
        <authorList>
            <person name="Sun Z."/>
            <person name="Harris H.M."/>
            <person name="McCann A."/>
            <person name="Guo C."/>
            <person name="Argimon S."/>
            <person name="Zhang W."/>
            <person name="Yang X."/>
            <person name="Jeffery I.B."/>
            <person name="Cooney J.C."/>
            <person name="Kagawa T.F."/>
            <person name="Liu W."/>
            <person name="Song Y."/>
            <person name="Salvetti E."/>
            <person name="Wrobel A."/>
            <person name="Rasinkangas P."/>
            <person name="Parkhill J."/>
            <person name="Rea M.C."/>
            <person name="O'Sullivan O."/>
            <person name="Ritari J."/>
            <person name="Douillard F.P."/>
            <person name="Paul Ross R."/>
            <person name="Yang R."/>
            <person name="Briner A.E."/>
            <person name="Felis G.E."/>
            <person name="de Vos W.M."/>
            <person name="Barrangou R."/>
            <person name="Klaenhammer T.R."/>
            <person name="Caufield P.W."/>
            <person name="Cui Y."/>
            <person name="Zhang H."/>
            <person name="O'Toole P.W."/>
        </authorList>
    </citation>
    <scope>NUCLEOTIDE SEQUENCE [LARGE SCALE GENOMIC DNA]</scope>
    <source>
        <strain evidence="6 7">DSM 23927</strain>
    </source>
</reference>
<dbReference type="GO" id="GO:0046872">
    <property type="term" value="F:metal ion binding"/>
    <property type="evidence" value="ECO:0007669"/>
    <property type="project" value="UniProtKB-KW"/>
</dbReference>
<feature type="chain" id="PRO_5039670660" evidence="5">
    <location>
        <begin position="21"/>
        <end position="300"/>
    </location>
</feature>
<evidence type="ECO:0000313" key="7">
    <source>
        <dbReference type="Proteomes" id="UP000051672"/>
    </source>
</evidence>
<accession>A0A0R2AXY2</accession>
<keyword evidence="3" id="KW-0479">Metal-binding</keyword>
<keyword evidence="4 5" id="KW-0732">Signal</keyword>
<evidence type="ECO:0000256" key="2">
    <source>
        <dbReference type="ARBA" id="ARBA00022448"/>
    </source>
</evidence>
<dbReference type="SUPFAM" id="SSF53807">
    <property type="entry name" value="Helical backbone' metal receptor"/>
    <property type="match status" value="1"/>
</dbReference>
<evidence type="ECO:0000256" key="5">
    <source>
        <dbReference type="SAM" id="SignalP"/>
    </source>
</evidence>
<sequence length="300" mass="32359">MHKKSWLVGLMSLMVMLLLAACGQKATSTASSNTSGKINVIASVDFYGEVAKAVLGDHGTVTSIIDNPDVDPHDYEPTTAVGKSVATANVVVANGIGYDGWMDKLVKAANNKVQYVRVGEDVMNKKEGDNEHLWYNDKTIPALANHLAKVYGKLDSKHAADYTANAKKYIASLEPLTKLIAELKTKSNGQKVDVSEPVFDNALDALGYKMNDAHFAKATEDGTDPSPADIAQIKADIKGKKIAFFVQNSQADSKLVDSLAAEAKSAGVPVLKVTETLPKGKTYLTWMLGQYQDLQKIQNK</sequence>
<evidence type="ECO:0000313" key="6">
    <source>
        <dbReference type="EMBL" id="KRM71895.1"/>
    </source>
</evidence>
<evidence type="ECO:0000256" key="4">
    <source>
        <dbReference type="ARBA" id="ARBA00022729"/>
    </source>
</evidence>
<protein>
    <submittedName>
        <fullName evidence="6">ABC-type metal ion transport system protein</fullName>
    </submittedName>
</protein>
<proteinExistence type="predicted"/>
<name>A0A0R2AXY2_9LACO</name>
<dbReference type="AlphaFoldDB" id="A0A0R2AXY2"/>
<keyword evidence="7" id="KW-1185">Reference proteome</keyword>
<dbReference type="GO" id="GO:0030313">
    <property type="term" value="C:cell envelope"/>
    <property type="evidence" value="ECO:0007669"/>
    <property type="project" value="UniProtKB-SubCell"/>
</dbReference>
<dbReference type="STRING" id="1423727.FC34_GL000871"/>
<dbReference type="InterPro" id="IPR050492">
    <property type="entry name" value="Bact_metal-bind_prot9"/>
</dbReference>
<gene>
    <name evidence="6" type="ORF">FC34_GL000871</name>
</gene>
<comment type="caution">
    <text evidence="6">The sequence shown here is derived from an EMBL/GenBank/DDBJ whole genome shotgun (WGS) entry which is preliminary data.</text>
</comment>
<dbReference type="PROSITE" id="PS51257">
    <property type="entry name" value="PROKAR_LIPOPROTEIN"/>
    <property type="match status" value="1"/>
</dbReference>
<organism evidence="6 7">
    <name type="scientific">Lacticaseibacillus brantae DSM 23927</name>
    <dbReference type="NCBI Taxonomy" id="1423727"/>
    <lineage>
        <taxon>Bacteria</taxon>
        <taxon>Bacillati</taxon>
        <taxon>Bacillota</taxon>
        <taxon>Bacilli</taxon>
        <taxon>Lactobacillales</taxon>
        <taxon>Lactobacillaceae</taxon>
        <taxon>Lacticaseibacillus</taxon>
    </lineage>
</organism>
<comment type="subcellular location">
    <subcellularLocation>
        <location evidence="1">Cell envelope</location>
    </subcellularLocation>
</comment>
<dbReference type="PANTHER" id="PTHR42953:SF1">
    <property type="entry name" value="METAL-BINDING PROTEIN HI_0362-RELATED"/>
    <property type="match status" value="1"/>
</dbReference>
<dbReference type="InterPro" id="IPR006127">
    <property type="entry name" value="ZnuA-like"/>
</dbReference>